<sequence length="259" mass="27125">MTNDIDTTNVTAAESKDEEPREKKTAANTSTQNEKALSDSAPTPASETTRAGSEAGVGNRLRALSAGRPVAVVAILALVAVTITFAVLWRDASGRADGLEQQHADEATAERIAGQYAVGAASFDHRNLKPWVAALKSGTDTALTSRFDSAVETLTPLIREVQWVQTSKLIAATTLKHEGDTYVVQVFVSTSMTSTQNQEPVNTVTPYTLTVSGPPNWTITDVAGIAGTPQDGSTGTGQPDLTPPGEAPNPPTESGQAPR</sequence>
<feature type="compositionally biased region" description="Pro residues" evidence="1">
    <location>
        <begin position="241"/>
        <end position="251"/>
    </location>
</feature>
<feature type="transmembrane region" description="Helical" evidence="2">
    <location>
        <begin position="70"/>
        <end position="89"/>
    </location>
</feature>
<comment type="caution">
    <text evidence="3">The sequence shown here is derived from an EMBL/GenBank/DDBJ whole genome shotgun (WGS) entry which is preliminary data.</text>
</comment>
<keyword evidence="2" id="KW-1133">Transmembrane helix</keyword>
<keyword evidence="4" id="KW-1185">Reference proteome</keyword>
<evidence type="ECO:0000313" key="3">
    <source>
        <dbReference type="EMBL" id="NNH70879.1"/>
    </source>
</evidence>
<gene>
    <name evidence="3" type="ORF">HLB23_13570</name>
</gene>
<dbReference type="RefSeq" id="WP_157552589.1">
    <property type="nucleotide sequence ID" value="NZ_JABELX010000004.1"/>
</dbReference>
<dbReference type="AlphaFoldDB" id="A0A849C7L5"/>
<evidence type="ECO:0000256" key="2">
    <source>
        <dbReference type="SAM" id="Phobius"/>
    </source>
</evidence>
<evidence type="ECO:0000256" key="1">
    <source>
        <dbReference type="SAM" id="MobiDB-lite"/>
    </source>
</evidence>
<dbReference type="EMBL" id="JABELX010000004">
    <property type="protein sequence ID" value="NNH70879.1"/>
    <property type="molecule type" value="Genomic_DNA"/>
</dbReference>
<feature type="region of interest" description="Disordered" evidence="1">
    <location>
        <begin position="223"/>
        <end position="259"/>
    </location>
</feature>
<keyword evidence="3" id="KW-0418">Kinase</keyword>
<feature type="compositionally biased region" description="Polar residues" evidence="1">
    <location>
        <begin position="1"/>
        <end position="12"/>
    </location>
</feature>
<keyword evidence="2" id="KW-0812">Transmembrane</keyword>
<dbReference type="GO" id="GO:0004674">
    <property type="term" value="F:protein serine/threonine kinase activity"/>
    <property type="evidence" value="ECO:0007669"/>
    <property type="project" value="UniProtKB-KW"/>
</dbReference>
<dbReference type="Proteomes" id="UP000586827">
    <property type="component" value="Unassembled WGS sequence"/>
</dbReference>
<keyword evidence="2" id="KW-0472">Membrane</keyword>
<proteinExistence type="predicted"/>
<reference evidence="3 4" key="1">
    <citation type="submission" date="2020-05" db="EMBL/GenBank/DDBJ databases">
        <title>MicrobeNet Type strains.</title>
        <authorList>
            <person name="Nicholson A.C."/>
        </authorList>
    </citation>
    <scope>NUCLEOTIDE SEQUENCE [LARGE SCALE GENOMIC DNA]</scope>
    <source>
        <strain evidence="3 4">JCM 3224</strain>
    </source>
</reference>
<evidence type="ECO:0000313" key="4">
    <source>
        <dbReference type="Proteomes" id="UP000586827"/>
    </source>
</evidence>
<keyword evidence="3" id="KW-0808">Transferase</keyword>
<organism evidence="3 4">
    <name type="scientific">Nocardia uniformis</name>
    <dbReference type="NCBI Taxonomy" id="53432"/>
    <lineage>
        <taxon>Bacteria</taxon>
        <taxon>Bacillati</taxon>
        <taxon>Actinomycetota</taxon>
        <taxon>Actinomycetes</taxon>
        <taxon>Mycobacteriales</taxon>
        <taxon>Nocardiaceae</taxon>
        <taxon>Nocardia</taxon>
    </lineage>
</organism>
<protein>
    <submittedName>
        <fullName evidence="3">Serine/threonine protein kinase</fullName>
    </submittedName>
</protein>
<name>A0A849C7L5_9NOCA</name>
<keyword evidence="3" id="KW-0723">Serine/threonine-protein kinase</keyword>
<feature type="compositionally biased region" description="Polar residues" evidence="1">
    <location>
        <begin position="26"/>
        <end position="51"/>
    </location>
</feature>
<feature type="compositionally biased region" description="Polar residues" evidence="1">
    <location>
        <begin position="230"/>
        <end position="239"/>
    </location>
</feature>
<feature type="compositionally biased region" description="Basic and acidic residues" evidence="1">
    <location>
        <begin position="14"/>
        <end position="25"/>
    </location>
</feature>
<feature type="region of interest" description="Disordered" evidence="1">
    <location>
        <begin position="1"/>
        <end position="54"/>
    </location>
</feature>
<accession>A0A849C7L5</accession>